<evidence type="ECO:0000313" key="3">
    <source>
        <dbReference type="Proteomes" id="UP000694392"/>
    </source>
</evidence>
<reference evidence="2" key="1">
    <citation type="submission" date="2025-08" db="UniProtKB">
        <authorList>
            <consortium name="Ensembl"/>
        </authorList>
    </citation>
    <scope>IDENTIFICATION</scope>
</reference>
<dbReference type="InterPro" id="IPR042779">
    <property type="entry name" value="MISP/MISP3-like"/>
</dbReference>
<organism evidence="2 3">
    <name type="scientific">Sphenodon punctatus</name>
    <name type="common">Tuatara</name>
    <name type="synonym">Hatteria punctata</name>
    <dbReference type="NCBI Taxonomy" id="8508"/>
    <lineage>
        <taxon>Eukaryota</taxon>
        <taxon>Metazoa</taxon>
        <taxon>Chordata</taxon>
        <taxon>Craniata</taxon>
        <taxon>Vertebrata</taxon>
        <taxon>Euteleostomi</taxon>
        <taxon>Lepidosauria</taxon>
        <taxon>Sphenodontia</taxon>
        <taxon>Sphenodontidae</taxon>
        <taxon>Sphenodon</taxon>
    </lineage>
</organism>
<feature type="compositionally biased region" description="Basic and acidic residues" evidence="1">
    <location>
        <begin position="69"/>
        <end position="82"/>
    </location>
</feature>
<protein>
    <submittedName>
        <fullName evidence="2">MISP family member 3</fullName>
    </submittedName>
</protein>
<evidence type="ECO:0000256" key="1">
    <source>
        <dbReference type="SAM" id="MobiDB-lite"/>
    </source>
</evidence>
<evidence type="ECO:0000313" key="2">
    <source>
        <dbReference type="Ensembl" id="ENSSPUP00000021355.1"/>
    </source>
</evidence>
<dbReference type="Proteomes" id="UP000694392">
    <property type="component" value="Unplaced"/>
</dbReference>
<gene>
    <name evidence="2" type="primary">MISP3</name>
</gene>
<dbReference type="AlphaFoldDB" id="A0A8D0HGE4"/>
<dbReference type="PANTHER" id="PTHR18839:SF0">
    <property type="entry name" value="MITOTIC INTERACTOR AND SUBSTRATE OF PLK1 ISOFORM X1-RELATED"/>
    <property type="match status" value="1"/>
</dbReference>
<dbReference type="Ensembl" id="ENSSPUT00000022768.1">
    <property type="protein sequence ID" value="ENSSPUP00000021355.1"/>
    <property type="gene ID" value="ENSSPUG00000016424.1"/>
</dbReference>
<keyword evidence="3" id="KW-1185">Reference proteome</keyword>
<accession>A0A8D0HGE4</accession>
<dbReference type="PANTHER" id="PTHR18839">
    <property type="entry name" value="MITOTIC INTERACTOR AND SUBSTRATE OF PLK1 MISP FAMILY MEMBER"/>
    <property type="match status" value="1"/>
</dbReference>
<proteinExistence type="predicted"/>
<feature type="region of interest" description="Disordered" evidence="1">
    <location>
        <begin position="109"/>
        <end position="164"/>
    </location>
</feature>
<reference evidence="2" key="2">
    <citation type="submission" date="2025-09" db="UniProtKB">
        <authorList>
            <consortium name="Ensembl"/>
        </authorList>
    </citation>
    <scope>IDENTIFICATION</scope>
</reference>
<dbReference type="GeneTree" id="ENSGT00940000154739"/>
<name>A0A8D0HGE4_SPHPU</name>
<feature type="compositionally biased region" description="Basic and acidic residues" evidence="1">
    <location>
        <begin position="109"/>
        <end position="118"/>
    </location>
</feature>
<feature type="compositionally biased region" description="Basic and acidic residues" evidence="1">
    <location>
        <begin position="153"/>
        <end position="164"/>
    </location>
</feature>
<sequence length="164" mass="19215">MELTPIEREIRLHLEREETLRRERGLASPRGAQEYVEVRVRPILSHTLPPSPFPKEKERQWAGAQMQREIQREQRREEDLRLRSASANPFGCLRAKSPQSLLELEVREAREREKELQRQRHSLYGAEAPAAGDARGDQEEVLPSRVWQAPPPPREREKERASQM</sequence>
<feature type="region of interest" description="Disordered" evidence="1">
    <location>
        <begin position="45"/>
        <end position="83"/>
    </location>
</feature>